<dbReference type="GO" id="GO:0000070">
    <property type="term" value="P:mitotic sister chromatid segregation"/>
    <property type="evidence" value="ECO:0007669"/>
    <property type="project" value="InterPro"/>
</dbReference>
<name>A0A0D1Z5W1_9EURO</name>
<sequence length="289" mass="31372">MEVDSDVHPNPVPNLHHRKIELQTPDDLTYLHVNLIASAQQKIDLHFPPSAIQDQFGAQPATVITLDGLQAPQSASDSLRKPDEKEEQPEDPLRVRVRQLVDAFVTKTWNGASQNISVNGMDASSLPILSRSASQPTPSDSPQEEREGVDFTYDPYDTRLQAKVAGLYGELEALTAQVSKLRRTAPKHGADAYRDALMAELASADADHDAQMMALGENAGAINNGVLTLKLQREGWRDDVKAVYEHGVSELAVLAGLAAEQDGSTPCGASLTETVGKVQRARTVAMEFE</sequence>
<evidence type="ECO:0000313" key="2">
    <source>
        <dbReference type="EMBL" id="KIV82258.1"/>
    </source>
</evidence>
<feature type="compositionally biased region" description="Polar residues" evidence="1">
    <location>
        <begin position="131"/>
        <end position="141"/>
    </location>
</feature>
<dbReference type="HOGENOM" id="CLU_070604_0_0_1"/>
<reference evidence="2 3" key="1">
    <citation type="submission" date="2015-01" db="EMBL/GenBank/DDBJ databases">
        <title>The Genome Sequence of Exophiala sideris CBS121828.</title>
        <authorList>
            <consortium name="The Broad Institute Genomics Platform"/>
            <person name="Cuomo C."/>
            <person name="de Hoog S."/>
            <person name="Gorbushina A."/>
            <person name="Stielow B."/>
            <person name="Teixiera M."/>
            <person name="Abouelleil A."/>
            <person name="Chapman S.B."/>
            <person name="Priest M."/>
            <person name="Young S.K."/>
            <person name="Wortman J."/>
            <person name="Nusbaum C."/>
            <person name="Birren B."/>
        </authorList>
    </citation>
    <scope>NUCLEOTIDE SEQUENCE [LARGE SCALE GENOMIC DNA]</scope>
    <source>
        <strain evidence="2 3">CBS 121828</strain>
    </source>
</reference>
<evidence type="ECO:0000313" key="3">
    <source>
        <dbReference type="Proteomes" id="UP000053599"/>
    </source>
</evidence>
<dbReference type="PANTHER" id="PTHR31749:SF3">
    <property type="entry name" value="KINETOCHORE-ASSOCIATED PROTEIN NSL1 HOMOLOG"/>
    <property type="match status" value="1"/>
</dbReference>
<dbReference type="OrthoDB" id="2135762at2759"/>
<feature type="region of interest" description="Disordered" evidence="1">
    <location>
        <begin position="72"/>
        <end position="93"/>
    </location>
</feature>
<dbReference type="Pfam" id="PF08641">
    <property type="entry name" value="Mis14"/>
    <property type="match status" value="1"/>
</dbReference>
<dbReference type="AlphaFoldDB" id="A0A0D1Z5W1"/>
<dbReference type="STRING" id="1016849.A0A0D1Z5W1"/>
<organism evidence="2 3">
    <name type="scientific">Exophiala sideris</name>
    <dbReference type="NCBI Taxonomy" id="1016849"/>
    <lineage>
        <taxon>Eukaryota</taxon>
        <taxon>Fungi</taxon>
        <taxon>Dikarya</taxon>
        <taxon>Ascomycota</taxon>
        <taxon>Pezizomycotina</taxon>
        <taxon>Eurotiomycetes</taxon>
        <taxon>Chaetothyriomycetidae</taxon>
        <taxon>Chaetothyriales</taxon>
        <taxon>Herpotrichiellaceae</taxon>
        <taxon>Exophiala</taxon>
    </lineage>
</organism>
<accession>A0A0D1Z5W1</accession>
<evidence type="ECO:0000256" key="1">
    <source>
        <dbReference type="SAM" id="MobiDB-lite"/>
    </source>
</evidence>
<dbReference type="Proteomes" id="UP000053599">
    <property type="component" value="Unassembled WGS sequence"/>
</dbReference>
<protein>
    <submittedName>
        <fullName evidence="2">Uncharacterized protein</fullName>
    </submittedName>
</protein>
<dbReference type="EMBL" id="KN846952">
    <property type="protein sequence ID" value="KIV82258.1"/>
    <property type="molecule type" value="Genomic_DNA"/>
</dbReference>
<feature type="region of interest" description="Disordered" evidence="1">
    <location>
        <begin position="129"/>
        <end position="148"/>
    </location>
</feature>
<dbReference type="InterPro" id="IPR013950">
    <property type="entry name" value="Mis14/Nsl1"/>
</dbReference>
<proteinExistence type="predicted"/>
<dbReference type="GO" id="GO:0000444">
    <property type="term" value="C:MIS12/MIND type complex"/>
    <property type="evidence" value="ECO:0007669"/>
    <property type="project" value="TreeGrafter"/>
</dbReference>
<dbReference type="PANTHER" id="PTHR31749">
    <property type="entry name" value="KINETOCHORE-ASSOCIATED PROTEIN NSL1 HOMOLOG"/>
    <property type="match status" value="1"/>
</dbReference>
<gene>
    <name evidence="2" type="ORF">PV11_04381</name>
</gene>